<dbReference type="Proteomes" id="UP001431209">
    <property type="component" value="Unassembled WGS sequence"/>
</dbReference>
<dbReference type="AlphaFoldDB" id="A0AAW2ZRE1"/>
<keyword evidence="2" id="KW-1185">Reference proteome</keyword>
<proteinExistence type="predicted"/>
<name>A0AAW2ZRE1_9EUKA</name>
<sequence>MKTVSQQVLSKTTVAKLKEIKRQREFLEKHYDDVLSDADKQSSKQRELGVLHEGIKKVKDHHKHFRDIDYVELQMKRPCFYGGDGISRWTVKLRKEIKNGRRRQFQTKLFCSVLEEWLRNTTEESSWVEVTSEKVVKENNSKLTELIDAAFATPNKDYTESTLEAFSKIFNDYELSSIVHYTSTKDDALKQKVTKKEVVAAIKNSIIKGLITNATTSRELQILCDDDLTVGELSDLMSIKL</sequence>
<evidence type="ECO:0000313" key="1">
    <source>
        <dbReference type="EMBL" id="KAL0491355.1"/>
    </source>
</evidence>
<organism evidence="1 2">
    <name type="scientific">Acrasis kona</name>
    <dbReference type="NCBI Taxonomy" id="1008807"/>
    <lineage>
        <taxon>Eukaryota</taxon>
        <taxon>Discoba</taxon>
        <taxon>Heterolobosea</taxon>
        <taxon>Tetramitia</taxon>
        <taxon>Eutetramitia</taxon>
        <taxon>Acrasidae</taxon>
        <taxon>Acrasis</taxon>
    </lineage>
</organism>
<protein>
    <submittedName>
        <fullName evidence="1">Dual oxidase</fullName>
    </submittedName>
</protein>
<reference evidence="1 2" key="1">
    <citation type="submission" date="2024-03" db="EMBL/GenBank/DDBJ databases">
        <title>The Acrasis kona genome and developmental transcriptomes reveal deep origins of eukaryotic multicellular pathways.</title>
        <authorList>
            <person name="Sheikh S."/>
            <person name="Fu C.-J."/>
            <person name="Brown M.W."/>
            <person name="Baldauf S.L."/>
        </authorList>
    </citation>
    <scope>NUCLEOTIDE SEQUENCE [LARGE SCALE GENOMIC DNA]</scope>
    <source>
        <strain evidence="1 2">ATCC MYA-3509</strain>
    </source>
</reference>
<accession>A0AAW2ZRE1</accession>
<gene>
    <name evidence="1" type="ORF">AKO1_009920</name>
</gene>
<dbReference type="EMBL" id="JAOPGA020001789">
    <property type="protein sequence ID" value="KAL0491355.1"/>
    <property type="molecule type" value="Genomic_DNA"/>
</dbReference>
<comment type="caution">
    <text evidence="1">The sequence shown here is derived from an EMBL/GenBank/DDBJ whole genome shotgun (WGS) entry which is preliminary data.</text>
</comment>
<evidence type="ECO:0000313" key="2">
    <source>
        <dbReference type="Proteomes" id="UP001431209"/>
    </source>
</evidence>